<keyword evidence="2" id="KW-1185">Reference proteome</keyword>
<evidence type="ECO:0000313" key="2">
    <source>
        <dbReference type="Proteomes" id="UP001164250"/>
    </source>
</evidence>
<dbReference type="EMBL" id="CM047906">
    <property type="protein sequence ID" value="KAJ0087094.1"/>
    <property type="molecule type" value="Genomic_DNA"/>
</dbReference>
<name>A0ACC1AK66_9ROSI</name>
<comment type="caution">
    <text evidence="1">The sequence shown here is derived from an EMBL/GenBank/DDBJ whole genome shotgun (WGS) entry which is preliminary data.</text>
</comment>
<gene>
    <name evidence="1" type="ORF">Patl1_08499</name>
</gene>
<dbReference type="Proteomes" id="UP001164250">
    <property type="component" value="Chromosome 10"/>
</dbReference>
<accession>A0ACC1AK66</accession>
<organism evidence="1 2">
    <name type="scientific">Pistacia atlantica</name>
    <dbReference type="NCBI Taxonomy" id="434234"/>
    <lineage>
        <taxon>Eukaryota</taxon>
        <taxon>Viridiplantae</taxon>
        <taxon>Streptophyta</taxon>
        <taxon>Embryophyta</taxon>
        <taxon>Tracheophyta</taxon>
        <taxon>Spermatophyta</taxon>
        <taxon>Magnoliopsida</taxon>
        <taxon>eudicotyledons</taxon>
        <taxon>Gunneridae</taxon>
        <taxon>Pentapetalae</taxon>
        <taxon>rosids</taxon>
        <taxon>malvids</taxon>
        <taxon>Sapindales</taxon>
        <taxon>Anacardiaceae</taxon>
        <taxon>Pistacia</taxon>
    </lineage>
</organism>
<proteinExistence type="predicted"/>
<evidence type="ECO:0000313" key="1">
    <source>
        <dbReference type="EMBL" id="KAJ0087094.1"/>
    </source>
</evidence>
<sequence length="228" mass="24360">MAATMDFYSSGPFQSDSFGGELMEALEPFMRSASSSSSTTPSPSHNPSPSPSPSPSYSSIPSNSYNNFLSFSPFPTTASLPEPNLYPDACSTSSAHLFSNGFSIQDPLLGLQQQQAICESLAESQKQGKREKQSTSAEKKRHRLGTTASVVKESEKVATSSDNLSMGGGEVEACVKVESGSSDVSAGSSPLSDLTFQDNTEPCWDVVAENFMLQKYPSYEIDWASILS</sequence>
<protein>
    <submittedName>
        <fullName evidence="1">Uncharacterized protein</fullName>
    </submittedName>
</protein>
<reference evidence="2" key="1">
    <citation type="journal article" date="2023" name="G3 (Bethesda)">
        <title>Genome assembly and association tests identify interacting loci associated with vigor, precocity, and sex in interspecific pistachio rootstocks.</title>
        <authorList>
            <person name="Palmer W."/>
            <person name="Jacygrad E."/>
            <person name="Sagayaradj S."/>
            <person name="Cavanaugh K."/>
            <person name="Han R."/>
            <person name="Bertier L."/>
            <person name="Beede B."/>
            <person name="Kafkas S."/>
            <person name="Golino D."/>
            <person name="Preece J."/>
            <person name="Michelmore R."/>
        </authorList>
    </citation>
    <scope>NUCLEOTIDE SEQUENCE [LARGE SCALE GENOMIC DNA]</scope>
</reference>